<dbReference type="GO" id="GO:0003700">
    <property type="term" value="F:DNA-binding transcription factor activity"/>
    <property type="evidence" value="ECO:0007669"/>
    <property type="project" value="InterPro"/>
</dbReference>
<dbReference type="Pfam" id="PF12802">
    <property type="entry name" value="MarR_2"/>
    <property type="match status" value="1"/>
</dbReference>
<organism evidence="4 5">
    <name type="scientific">Streptomyces lunaelactis</name>
    <dbReference type="NCBI Taxonomy" id="1535768"/>
    <lineage>
        <taxon>Bacteria</taxon>
        <taxon>Bacillati</taxon>
        <taxon>Actinomycetota</taxon>
        <taxon>Actinomycetes</taxon>
        <taxon>Kitasatosporales</taxon>
        <taxon>Streptomycetaceae</taxon>
        <taxon>Streptomyces</taxon>
    </lineage>
</organism>
<name>A0A2R4T4J6_9ACTN</name>
<evidence type="ECO:0000256" key="1">
    <source>
        <dbReference type="SAM" id="MobiDB-lite"/>
    </source>
</evidence>
<dbReference type="KEGG" id="slk:SLUN_19810"/>
<evidence type="ECO:0000313" key="5">
    <source>
        <dbReference type="Proteomes" id="UP000244201"/>
    </source>
</evidence>
<evidence type="ECO:0000313" key="4">
    <source>
        <dbReference type="EMBL" id="AVZ74073.1"/>
    </source>
</evidence>
<proteinExistence type="predicted"/>
<sequence length="293" mass="31949">MPGGRLTQQIALGLADGLAYAEIARGLDRPTSTITREVLRNGGPTACRADLAHRATERRAHRRRQAAPRGPEAPPQAHGRDAEAVREYEEMFTTLLMQSGLPKMTSRVLVSLYTTDAGSLTASELVQHLQVSPASISKAITFLESQGLIRRERDERRRERYVVDDDVWYQSMIASARSNAQLAEIARQGVSILGPDTPAAARLENIARFVDFVGESITRAAEQAREILYTKAETTAGGTATPSSDRGWHRRACQGTSGAACTRSTRSSDTRRTLPSATSTAKPLHPTHSEMIS</sequence>
<reference evidence="4 5" key="1">
    <citation type="submission" date="2018-01" db="EMBL/GenBank/DDBJ databases">
        <title>Complete genome sequence of Streptomyces lunaelactis MM109T, a Ferroverdin A producer isolated from cave moonmilk deposits.</title>
        <authorList>
            <person name="Naome A."/>
            <person name="Martinet L."/>
            <person name="Maciejewska M."/>
            <person name="Anderssen S."/>
            <person name="Adam D."/>
            <person name="Tenconi E."/>
            <person name="Deflandre B."/>
            <person name="Arguelles-Arias A."/>
            <person name="Calusinska M."/>
            <person name="Copieters W."/>
            <person name="Karim L."/>
            <person name="Hanikenne M."/>
            <person name="Baurain D."/>
            <person name="van Wezel G."/>
            <person name="Smargiasso N."/>
            <person name="de Pauw E."/>
            <person name="Delfosse P."/>
            <person name="Rigali S."/>
        </authorList>
    </citation>
    <scope>NUCLEOTIDE SEQUENCE [LARGE SCALE GENOMIC DNA]</scope>
    <source>
        <strain evidence="4 5">MM109</strain>
    </source>
</reference>
<dbReference type="Proteomes" id="UP000244201">
    <property type="component" value="Chromosome"/>
</dbReference>
<dbReference type="AlphaFoldDB" id="A0A2R4T4J6"/>
<dbReference type="GO" id="GO:0032196">
    <property type="term" value="P:transposition"/>
    <property type="evidence" value="ECO:0007669"/>
    <property type="project" value="TreeGrafter"/>
</dbReference>
<protein>
    <submittedName>
        <fullName evidence="4">MarR family transcriptional regulator</fullName>
    </submittedName>
</protein>
<evidence type="ECO:0000259" key="2">
    <source>
        <dbReference type="Pfam" id="PF12802"/>
    </source>
</evidence>
<feature type="region of interest" description="Disordered" evidence="1">
    <location>
        <begin position="235"/>
        <end position="293"/>
    </location>
</feature>
<dbReference type="GO" id="GO:0005829">
    <property type="term" value="C:cytosol"/>
    <property type="evidence" value="ECO:0007669"/>
    <property type="project" value="TreeGrafter"/>
</dbReference>
<keyword evidence="5" id="KW-1185">Reference proteome</keyword>
<dbReference type="SUPFAM" id="SSF46785">
    <property type="entry name" value="Winged helix' DNA-binding domain"/>
    <property type="match status" value="1"/>
</dbReference>
<dbReference type="PANTHER" id="PTHR10948:SF23">
    <property type="entry name" value="TRANSPOSASE INSI FOR INSERTION SEQUENCE ELEMENT IS30A-RELATED"/>
    <property type="match status" value="1"/>
</dbReference>
<dbReference type="InterPro" id="IPR000835">
    <property type="entry name" value="HTH_MarR-typ"/>
</dbReference>
<evidence type="ECO:0000259" key="3">
    <source>
        <dbReference type="Pfam" id="PF13936"/>
    </source>
</evidence>
<feature type="region of interest" description="Disordered" evidence="1">
    <location>
        <begin position="54"/>
        <end position="82"/>
    </location>
</feature>
<dbReference type="InterPro" id="IPR025246">
    <property type="entry name" value="IS30-like_HTH"/>
</dbReference>
<feature type="domain" description="HTH marR-type" evidence="2">
    <location>
        <begin position="99"/>
        <end position="156"/>
    </location>
</feature>
<dbReference type="InterPro" id="IPR051917">
    <property type="entry name" value="Transposase-Integrase"/>
</dbReference>
<dbReference type="InterPro" id="IPR036388">
    <property type="entry name" value="WH-like_DNA-bd_sf"/>
</dbReference>
<dbReference type="PANTHER" id="PTHR10948">
    <property type="entry name" value="TRANSPOSASE"/>
    <property type="match status" value="1"/>
</dbReference>
<dbReference type="Gene3D" id="1.10.10.10">
    <property type="entry name" value="Winged helix-like DNA-binding domain superfamily/Winged helix DNA-binding domain"/>
    <property type="match status" value="1"/>
</dbReference>
<dbReference type="OrthoDB" id="4823987at2"/>
<dbReference type="GO" id="GO:0004803">
    <property type="term" value="F:transposase activity"/>
    <property type="evidence" value="ECO:0007669"/>
    <property type="project" value="TreeGrafter"/>
</dbReference>
<dbReference type="Pfam" id="PF13936">
    <property type="entry name" value="HTH_38"/>
    <property type="match status" value="1"/>
</dbReference>
<dbReference type="InterPro" id="IPR036390">
    <property type="entry name" value="WH_DNA-bd_sf"/>
</dbReference>
<gene>
    <name evidence="4" type="ORF">SLUN_19810</name>
</gene>
<dbReference type="EMBL" id="CP026304">
    <property type="protein sequence ID" value="AVZ74073.1"/>
    <property type="molecule type" value="Genomic_DNA"/>
</dbReference>
<feature type="domain" description="Transposase IS30-like HTH" evidence="3">
    <location>
        <begin position="8"/>
        <end position="41"/>
    </location>
</feature>
<accession>A0A2R4T4J6</accession>